<gene>
    <name evidence="1" type="ORF">MHIB_17390</name>
</gene>
<evidence type="ECO:0000313" key="2">
    <source>
        <dbReference type="Proteomes" id="UP000467260"/>
    </source>
</evidence>
<dbReference type="Pfam" id="PF13671">
    <property type="entry name" value="AAA_33"/>
    <property type="match status" value="1"/>
</dbReference>
<dbReference type="SUPFAM" id="SSF52540">
    <property type="entry name" value="P-loop containing nucleoside triphosphate hydrolases"/>
    <property type="match status" value="1"/>
</dbReference>
<dbReference type="AlphaFoldDB" id="A0A7I7X3K6"/>
<dbReference type="SUPFAM" id="SSF56112">
    <property type="entry name" value="Protein kinase-like (PK-like)"/>
    <property type="match status" value="1"/>
</dbReference>
<keyword evidence="2" id="KW-1185">Reference proteome</keyword>
<sequence length="505" mass="54421">MTSGDAHASSAALGGADGAGAAPAVAAHETHSGVVILAGDRAYKAKKPLQTDFLDFRTVEQREEACAREVRLNSRLAPDAYFGVAHLSDPAGGAAEPLVVMRRYRDEDRLASLVKRGRQVEHVLDVIAAVLADFHDRSPHDPEIDAQGTPEAIYRRWFDNFPTLNDHAGTAVSAESVRRVQDLAAAYLAGRSELFARRIEEGRIVDGHADLLADDIFWTDNRPVLLDCLEFSDELRYLDRIDDAAFLAMDLEFLGRKDLGDSFLAHYAGRCGDTAPASLRDFYIAYRAVVRAKVDCVRLSQGKPGAGAAATQHLAIARRHLEDGATRLVLVGGGPGTGKSTLARELAARVGAAVLSTDDVRKELHGSGQLRGRPGDLDAGLYAPANVAAVYAEILRRAGGCLRNGQSVILDGTWREEGVRAQARRLADDTHAAIAEIQCVLPTDVAAQRVRTRAPGNSDATPQIAVALGAHEFGWPGAHRVDTARPLDDCVREAHELWRAVIDPQ</sequence>
<evidence type="ECO:0008006" key="3">
    <source>
        <dbReference type="Google" id="ProtNLM"/>
    </source>
</evidence>
<protein>
    <recommendedName>
        <fullName evidence="3">Adenylate kinase</fullName>
    </recommendedName>
</protein>
<dbReference type="InterPro" id="IPR011009">
    <property type="entry name" value="Kinase-like_dom_sf"/>
</dbReference>
<dbReference type="KEGG" id="mhib:MHIB_17390"/>
<name>A0A7I7X3K6_9MYCO</name>
<dbReference type="PANTHER" id="PTHR43883:SF1">
    <property type="entry name" value="GLUCONOKINASE"/>
    <property type="match status" value="1"/>
</dbReference>
<organism evidence="1 2">
    <name type="scientific">Mycolicibacter hiberniae</name>
    <dbReference type="NCBI Taxonomy" id="29314"/>
    <lineage>
        <taxon>Bacteria</taxon>
        <taxon>Bacillati</taxon>
        <taxon>Actinomycetota</taxon>
        <taxon>Actinomycetes</taxon>
        <taxon>Mycobacteriales</taxon>
        <taxon>Mycobacteriaceae</taxon>
        <taxon>Mycolicibacter</taxon>
    </lineage>
</organism>
<accession>A0A7I7X3K6</accession>
<reference evidence="1 2" key="1">
    <citation type="journal article" date="2019" name="Emerg. Microbes Infect.">
        <title>Comprehensive subspecies identification of 175 nontuberculous mycobacteria species based on 7547 genomic profiles.</title>
        <authorList>
            <person name="Matsumoto Y."/>
            <person name="Kinjo T."/>
            <person name="Motooka D."/>
            <person name="Nabeya D."/>
            <person name="Jung N."/>
            <person name="Uechi K."/>
            <person name="Horii T."/>
            <person name="Iida T."/>
            <person name="Fujita J."/>
            <person name="Nakamura S."/>
        </authorList>
    </citation>
    <scope>NUCLEOTIDE SEQUENCE [LARGE SCALE GENOMIC DNA]</scope>
    <source>
        <strain evidence="1 2">JCM 13571</strain>
    </source>
</reference>
<dbReference type="InterPro" id="IPR027417">
    <property type="entry name" value="P-loop_NTPase"/>
</dbReference>
<dbReference type="InterPro" id="IPR052732">
    <property type="entry name" value="Cell-binding_unc_protein"/>
</dbReference>
<evidence type="ECO:0000313" key="1">
    <source>
        <dbReference type="EMBL" id="BBZ23321.1"/>
    </source>
</evidence>
<proteinExistence type="predicted"/>
<dbReference type="Proteomes" id="UP000467260">
    <property type="component" value="Chromosome"/>
</dbReference>
<dbReference type="PANTHER" id="PTHR43883">
    <property type="entry name" value="SLR0207 PROTEIN"/>
    <property type="match status" value="1"/>
</dbReference>
<dbReference type="Gene3D" id="3.40.50.300">
    <property type="entry name" value="P-loop containing nucleotide triphosphate hydrolases"/>
    <property type="match status" value="1"/>
</dbReference>
<dbReference type="EMBL" id="AP022609">
    <property type="protein sequence ID" value="BBZ23321.1"/>
    <property type="molecule type" value="Genomic_DNA"/>
</dbReference>